<dbReference type="PROSITE" id="PS50157">
    <property type="entry name" value="ZINC_FINGER_C2H2_2"/>
    <property type="match status" value="2"/>
</dbReference>
<evidence type="ECO:0000259" key="13">
    <source>
        <dbReference type="PROSITE" id="PS50157"/>
    </source>
</evidence>
<feature type="region of interest" description="Disordered" evidence="12">
    <location>
        <begin position="96"/>
        <end position="117"/>
    </location>
</feature>
<feature type="region of interest" description="Disordered" evidence="12">
    <location>
        <begin position="385"/>
        <end position="485"/>
    </location>
</feature>
<feature type="compositionally biased region" description="Polar residues" evidence="12">
    <location>
        <begin position="1"/>
        <end position="34"/>
    </location>
</feature>
<sequence length="737" mass="81028">MDQQRGRSPSAGHQQPHISQAHSSSPHFQENANSIGLGLGLDNQGNNNNQFLNNNFTPSNGLPVYNDSNEFLNQQGQGFSQAGLSDSIYKQSQNFNQQQFKQEPQSSPYDPPQRSFTQELLDPNLTTNFNQGDFPLFSTPSTQNEYDASFFINELPAQTNNQPINPPQLEMTSPQNHTPTPPNLLQPDSRSPASSHNSPNFNQGHFQSPPNHSRNASLGPESAAYPQGQNQVEWGMMPPQFQGHRRTPSEYSDVSVSSAAHSPHLGHQDAFESIEHQHSPMQHPQDSGLYNEVLGIGSFSLSDPQIQHSASPRRGLSPAHSPAISPRLGPQSLPQIQQPNFMLNVDNGFGAQQNIYGGSNQDFSNQMDMGQAQQMVPPEINVEFAPSSRQNSFDPPKPSNFDSDALTPPDRVGRRRRAVSDPYNSGSSASRPQTSSSMSPGLGSELAGRSPEPARSLSPNDRSGASSPNRMRRHSASPLPNRDYILGLADPDYQAASSEAGDRKRVQKHPATFQCTLCPKRFTRAYNLRSHLRTHTDERPFVCTVCGKAFARQHDRKRHEGLHSGEKKFVCKGELKQGGQWGCGRRFARADALGRHFRSEAGRICIKPLLDEEAIERQRLWSEQRMQNIHNMQQPQPIAVDANGFPMDASGNYTLPAALLAQYPALATLSWSELPQGDVGVDDDISGRSSFDASGSEYYDEGDDGGYISSGPGPQHGYGQPQMHDAYNGYSSDIGGR</sequence>
<dbReference type="Gene3D" id="3.30.160.60">
    <property type="entry name" value="Classic Zinc Finger"/>
    <property type="match status" value="3"/>
</dbReference>
<feature type="domain" description="C2H2-type" evidence="13">
    <location>
        <begin position="513"/>
        <end position="540"/>
    </location>
</feature>
<keyword evidence="6 11" id="KW-0863">Zinc-finger</keyword>
<dbReference type="FunFam" id="3.30.160.60:FF:000146">
    <property type="entry name" value="C2H2 type zinc finger protein"/>
    <property type="match status" value="1"/>
</dbReference>
<feature type="region of interest" description="Disordered" evidence="12">
    <location>
        <begin position="302"/>
        <end position="334"/>
    </location>
</feature>
<evidence type="ECO:0000256" key="8">
    <source>
        <dbReference type="ARBA" id="ARBA00023015"/>
    </source>
</evidence>
<keyword evidence="9" id="KW-0804">Transcription</keyword>
<name>A0A2J6QEY0_9HELO</name>
<dbReference type="EMBL" id="KZ613471">
    <property type="protein sequence ID" value="PMD24817.1"/>
    <property type="molecule type" value="Genomic_DNA"/>
</dbReference>
<feature type="region of interest" description="Disordered" evidence="12">
    <location>
        <begin position="680"/>
        <end position="737"/>
    </location>
</feature>
<dbReference type="GO" id="GO:0071277">
    <property type="term" value="P:cellular response to calcium ion"/>
    <property type="evidence" value="ECO:0007669"/>
    <property type="project" value="UniProtKB-ARBA"/>
</dbReference>
<dbReference type="GO" id="GO:0008270">
    <property type="term" value="F:zinc ion binding"/>
    <property type="evidence" value="ECO:0007669"/>
    <property type="project" value="UniProtKB-KW"/>
</dbReference>
<evidence type="ECO:0000256" key="5">
    <source>
        <dbReference type="ARBA" id="ARBA00022737"/>
    </source>
</evidence>
<dbReference type="InterPro" id="IPR036236">
    <property type="entry name" value="Znf_C2H2_sf"/>
</dbReference>
<dbReference type="FunFam" id="3.30.160.60:FF:000181">
    <property type="entry name" value="C2H2 type zinc finger protein"/>
    <property type="match status" value="1"/>
</dbReference>
<evidence type="ECO:0000256" key="10">
    <source>
        <dbReference type="ARBA" id="ARBA00023242"/>
    </source>
</evidence>
<evidence type="ECO:0000256" key="3">
    <source>
        <dbReference type="ARBA" id="ARBA00022490"/>
    </source>
</evidence>
<feature type="compositionally biased region" description="Low complexity" evidence="12">
    <location>
        <begin position="96"/>
        <end position="108"/>
    </location>
</feature>
<dbReference type="GO" id="GO:0005737">
    <property type="term" value="C:cytoplasm"/>
    <property type="evidence" value="ECO:0007669"/>
    <property type="project" value="UniProtKB-SubCell"/>
</dbReference>
<dbReference type="Pfam" id="PF00096">
    <property type="entry name" value="zf-C2H2"/>
    <property type="match status" value="2"/>
</dbReference>
<evidence type="ECO:0000256" key="4">
    <source>
        <dbReference type="ARBA" id="ARBA00022723"/>
    </source>
</evidence>
<dbReference type="OrthoDB" id="8117402at2759"/>
<dbReference type="AlphaFoldDB" id="A0A2J6QEY0"/>
<reference evidence="14 15" key="1">
    <citation type="submission" date="2016-05" db="EMBL/GenBank/DDBJ databases">
        <title>A degradative enzymes factory behind the ericoid mycorrhizal symbiosis.</title>
        <authorList>
            <consortium name="DOE Joint Genome Institute"/>
            <person name="Martino E."/>
            <person name="Morin E."/>
            <person name="Grelet G."/>
            <person name="Kuo A."/>
            <person name="Kohler A."/>
            <person name="Daghino S."/>
            <person name="Barry K."/>
            <person name="Choi C."/>
            <person name="Cichocki N."/>
            <person name="Clum A."/>
            <person name="Copeland A."/>
            <person name="Hainaut M."/>
            <person name="Haridas S."/>
            <person name="Labutti K."/>
            <person name="Lindquist E."/>
            <person name="Lipzen A."/>
            <person name="Khouja H.-R."/>
            <person name="Murat C."/>
            <person name="Ohm R."/>
            <person name="Olson A."/>
            <person name="Spatafora J."/>
            <person name="Veneault-Fourrey C."/>
            <person name="Henrissat B."/>
            <person name="Grigoriev I."/>
            <person name="Martin F."/>
            <person name="Perotto S."/>
        </authorList>
    </citation>
    <scope>NUCLEOTIDE SEQUENCE [LARGE SCALE GENOMIC DNA]</scope>
    <source>
        <strain evidence="14 15">UAMH 7357</strain>
    </source>
</reference>
<keyword evidence="15" id="KW-1185">Reference proteome</keyword>
<keyword evidence="4" id="KW-0479">Metal-binding</keyword>
<dbReference type="GO" id="GO:0045944">
    <property type="term" value="P:positive regulation of transcription by RNA polymerase II"/>
    <property type="evidence" value="ECO:0007669"/>
    <property type="project" value="UniProtKB-ARBA"/>
</dbReference>
<evidence type="ECO:0000256" key="2">
    <source>
        <dbReference type="ARBA" id="ARBA00004496"/>
    </source>
</evidence>
<keyword evidence="7" id="KW-0862">Zinc</keyword>
<accession>A0A2J6QEY0</accession>
<feature type="compositionally biased region" description="Polar residues" evidence="12">
    <location>
        <begin position="186"/>
        <end position="216"/>
    </location>
</feature>
<evidence type="ECO:0000256" key="7">
    <source>
        <dbReference type="ARBA" id="ARBA00022833"/>
    </source>
</evidence>
<keyword evidence="5" id="KW-0677">Repeat</keyword>
<organism evidence="14 15">
    <name type="scientific">Hyaloscypha hepaticicola</name>
    <dbReference type="NCBI Taxonomy" id="2082293"/>
    <lineage>
        <taxon>Eukaryota</taxon>
        <taxon>Fungi</taxon>
        <taxon>Dikarya</taxon>
        <taxon>Ascomycota</taxon>
        <taxon>Pezizomycotina</taxon>
        <taxon>Leotiomycetes</taxon>
        <taxon>Helotiales</taxon>
        <taxon>Hyaloscyphaceae</taxon>
        <taxon>Hyaloscypha</taxon>
    </lineage>
</organism>
<feature type="compositionally biased region" description="Polar residues" evidence="12">
    <location>
        <begin position="249"/>
        <end position="260"/>
    </location>
</feature>
<protein>
    <recommendedName>
        <fullName evidence="13">C2H2-type domain-containing protein</fullName>
    </recommendedName>
</protein>
<keyword evidence="3" id="KW-0963">Cytoplasm</keyword>
<dbReference type="GO" id="GO:0000978">
    <property type="term" value="F:RNA polymerase II cis-regulatory region sequence-specific DNA binding"/>
    <property type="evidence" value="ECO:0007669"/>
    <property type="project" value="TreeGrafter"/>
</dbReference>
<feature type="domain" description="C2H2-type" evidence="13">
    <location>
        <begin position="541"/>
        <end position="568"/>
    </location>
</feature>
<dbReference type="PANTHER" id="PTHR24399:SF23">
    <property type="entry name" value="C2H2-TYPE DOMAIN-CONTAINING PROTEIN"/>
    <property type="match status" value="1"/>
</dbReference>
<dbReference type="SMART" id="SM00355">
    <property type="entry name" value="ZnF_C2H2"/>
    <property type="match status" value="2"/>
</dbReference>
<dbReference type="FunFam" id="3.30.160.60:FF:000239">
    <property type="entry name" value="C2H2 type zinc finger protein"/>
    <property type="match status" value="1"/>
</dbReference>
<feature type="compositionally biased region" description="Low complexity" evidence="12">
    <location>
        <begin position="706"/>
        <end position="722"/>
    </location>
</feature>
<keyword evidence="8" id="KW-0805">Transcription regulation</keyword>
<dbReference type="PROSITE" id="PS00028">
    <property type="entry name" value="ZINC_FINGER_C2H2_1"/>
    <property type="match status" value="2"/>
</dbReference>
<evidence type="ECO:0000256" key="6">
    <source>
        <dbReference type="ARBA" id="ARBA00022771"/>
    </source>
</evidence>
<dbReference type="GO" id="GO:0001227">
    <property type="term" value="F:DNA-binding transcription repressor activity, RNA polymerase II-specific"/>
    <property type="evidence" value="ECO:0007669"/>
    <property type="project" value="TreeGrafter"/>
</dbReference>
<feature type="region of interest" description="Disordered" evidence="12">
    <location>
        <begin position="157"/>
        <end position="263"/>
    </location>
</feature>
<comment type="subcellular location">
    <subcellularLocation>
        <location evidence="2">Cytoplasm</location>
    </subcellularLocation>
    <subcellularLocation>
        <location evidence="1">Nucleus</location>
    </subcellularLocation>
</comment>
<dbReference type="InterPro" id="IPR013087">
    <property type="entry name" value="Znf_C2H2_type"/>
</dbReference>
<evidence type="ECO:0000256" key="12">
    <source>
        <dbReference type="SAM" id="MobiDB-lite"/>
    </source>
</evidence>
<evidence type="ECO:0000256" key="11">
    <source>
        <dbReference type="PROSITE-ProRule" id="PRU00042"/>
    </source>
</evidence>
<gene>
    <name evidence="14" type="ORF">NA56DRAFT_566115</name>
</gene>
<evidence type="ECO:0000313" key="15">
    <source>
        <dbReference type="Proteomes" id="UP000235672"/>
    </source>
</evidence>
<dbReference type="SUPFAM" id="SSF57667">
    <property type="entry name" value="beta-beta-alpha zinc fingers"/>
    <property type="match status" value="1"/>
</dbReference>
<keyword evidence="10" id="KW-0539">Nucleus</keyword>
<feature type="compositionally biased region" description="Polar residues" evidence="12">
    <location>
        <begin position="422"/>
        <end position="439"/>
    </location>
</feature>
<dbReference type="GO" id="GO:0005654">
    <property type="term" value="C:nucleoplasm"/>
    <property type="evidence" value="ECO:0007669"/>
    <property type="project" value="TreeGrafter"/>
</dbReference>
<proteinExistence type="predicted"/>
<evidence type="ECO:0000313" key="14">
    <source>
        <dbReference type="EMBL" id="PMD24817.1"/>
    </source>
</evidence>
<dbReference type="PANTHER" id="PTHR24399">
    <property type="entry name" value="ZINC FINGER AND BTB DOMAIN-CONTAINING"/>
    <property type="match status" value="1"/>
</dbReference>
<feature type="compositionally biased region" description="Polar residues" evidence="12">
    <location>
        <begin position="457"/>
        <end position="469"/>
    </location>
</feature>
<evidence type="ECO:0000256" key="9">
    <source>
        <dbReference type="ARBA" id="ARBA00023163"/>
    </source>
</evidence>
<dbReference type="STRING" id="1745343.A0A2J6QEY0"/>
<feature type="region of interest" description="Disordered" evidence="12">
    <location>
        <begin position="1"/>
        <end position="41"/>
    </location>
</feature>
<dbReference type="Proteomes" id="UP000235672">
    <property type="component" value="Unassembled WGS sequence"/>
</dbReference>
<evidence type="ECO:0000256" key="1">
    <source>
        <dbReference type="ARBA" id="ARBA00004123"/>
    </source>
</evidence>